<reference evidence="2" key="1">
    <citation type="journal article" date="2023" name="Nat. Plants">
        <title>Single-cell RNA sequencing provides a high-resolution roadmap for understanding the multicellular compartmentation of specialized metabolism.</title>
        <authorList>
            <person name="Sun S."/>
            <person name="Shen X."/>
            <person name="Li Y."/>
            <person name="Li Y."/>
            <person name="Wang S."/>
            <person name="Li R."/>
            <person name="Zhang H."/>
            <person name="Shen G."/>
            <person name="Guo B."/>
            <person name="Wei J."/>
            <person name="Xu J."/>
            <person name="St-Pierre B."/>
            <person name="Chen S."/>
            <person name="Sun C."/>
        </authorList>
    </citation>
    <scope>NUCLEOTIDE SEQUENCE [LARGE SCALE GENOMIC DNA]</scope>
</reference>
<comment type="caution">
    <text evidence="1">The sequence shown here is derived from an EMBL/GenBank/DDBJ whole genome shotgun (WGS) entry which is preliminary data.</text>
</comment>
<protein>
    <submittedName>
        <fullName evidence="1">Uncharacterized protein</fullName>
    </submittedName>
</protein>
<name>A0ACC0C777_CATRO</name>
<gene>
    <name evidence="1" type="ORF">M9H77_01870</name>
</gene>
<evidence type="ECO:0000313" key="1">
    <source>
        <dbReference type="EMBL" id="KAI5680643.1"/>
    </source>
</evidence>
<organism evidence="1 2">
    <name type="scientific">Catharanthus roseus</name>
    <name type="common">Madagascar periwinkle</name>
    <name type="synonym">Vinca rosea</name>
    <dbReference type="NCBI Taxonomy" id="4058"/>
    <lineage>
        <taxon>Eukaryota</taxon>
        <taxon>Viridiplantae</taxon>
        <taxon>Streptophyta</taxon>
        <taxon>Embryophyta</taxon>
        <taxon>Tracheophyta</taxon>
        <taxon>Spermatophyta</taxon>
        <taxon>Magnoliopsida</taxon>
        <taxon>eudicotyledons</taxon>
        <taxon>Gunneridae</taxon>
        <taxon>Pentapetalae</taxon>
        <taxon>asterids</taxon>
        <taxon>lamiids</taxon>
        <taxon>Gentianales</taxon>
        <taxon>Apocynaceae</taxon>
        <taxon>Rauvolfioideae</taxon>
        <taxon>Vinceae</taxon>
        <taxon>Catharanthinae</taxon>
        <taxon>Catharanthus</taxon>
    </lineage>
</organism>
<evidence type="ECO:0000313" key="2">
    <source>
        <dbReference type="Proteomes" id="UP001060085"/>
    </source>
</evidence>
<proteinExistence type="predicted"/>
<accession>A0ACC0C777</accession>
<keyword evidence="2" id="KW-1185">Reference proteome</keyword>
<dbReference type="Proteomes" id="UP001060085">
    <property type="component" value="Linkage Group LG01"/>
</dbReference>
<sequence length="352" mass="41113">MTIDDDSSIYVGGLPYDATEESVRKVFDIYGAVVAVKIINDRTVGGKCYGFVTFTNPRSAMHAIKDMDGRTVDGRVVRVNEVKTRGSRSSFGREGFHRSSERGIGSDRNRDREKDHDYDRDLDHDNYRERSRDYDQERERRYDQLYDNDRMRDRPVNRDGGQNRDLENFARQRERIHNYDRERDGDADREMQRTPDHRRSRERDDDEITRILDRSYSNDRGKRDRSSESSDNDQGEVAKQLQISNQKLFELQKEISEMEELAEEKNKVVLKLQEKSQKLEDSLSAARRFTSFRQNQLSKLHKCYLQIRDCKERLKSYEQELQSLVDSTTAEVGYGDGMGTKDGILTNGSGLD</sequence>
<dbReference type="EMBL" id="CM044701">
    <property type="protein sequence ID" value="KAI5680643.1"/>
    <property type="molecule type" value="Genomic_DNA"/>
</dbReference>